<keyword evidence="1" id="KW-0732">Signal</keyword>
<dbReference type="Gene3D" id="2.40.160.10">
    <property type="entry name" value="Porin"/>
    <property type="match status" value="1"/>
</dbReference>
<sequence>MKKILFAAAASAALLASGSAMAEGEFSYNVAATTDYVWRGVSQTDENPAISGGIDYSNGIFYAGTWASNVDFGSDADYELDLYAGVKPTVGNFAFDFGVLYYAYPQEDDLNMTEVKAAVSYPLGKGSIGAAAYVNTDEDLEDYFEINGAYPLTDKISVSGAYGDYGSYNTWNVGGSYALTDILSVDLRYHDTDVDSPWSDERVALTLKAAF</sequence>
<evidence type="ECO:0000313" key="2">
    <source>
        <dbReference type="EMBL" id="GGZ40389.1"/>
    </source>
</evidence>
<reference evidence="2" key="1">
    <citation type="journal article" date="2014" name="Int. J. Syst. Evol. Microbiol.">
        <title>Complete genome sequence of Corynebacterium casei LMG S-19264T (=DSM 44701T), isolated from a smear-ripened cheese.</title>
        <authorList>
            <consortium name="US DOE Joint Genome Institute (JGI-PGF)"/>
            <person name="Walter F."/>
            <person name="Albersmeier A."/>
            <person name="Kalinowski J."/>
            <person name="Ruckert C."/>
        </authorList>
    </citation>
    <scope>NUCLEOTIDE SEQUENCE</scope>
    <source>
        <strain evidence="2">KCTC 32296</strain>
    </source>
</reference>
<proteinExistence type="predicted"/>
<dbReference type="AlphaFoldDB" id="A0A918UXM7"/>
<reference evidence="2" key="2">
    <citation type="submission" date="2020-09" db="EMBL/GenBank/DDBJ databases">
        <authorList>
            <person name="Sun Q."/>
            <person name="Kim S."/>
        </authorList>
    </citation>
    <scope>NUCLEOTIDE SEQUENCE</scope>
    <source>
        <strain evidence="2">KCTC 32296</strain>
    </source>
</reference>
<dbReference type="SUPFAM" id="SSF56935">
    <property type="entry name" value="Porins"/>
    <property type="match status" value="1"/>
</dbReference>
<dbReference type="InterPro" id="IPR010239">
    <property type="entry name" value="CHP02001"/>
</dbReference>
<keyword evidence="3" id="KW-1185">Reference proteome</keyword>
<dbReference type="EMBL" id="BMZB01000004">
    <property type="protein sequence ID" value="GGZ40389.1"/>
    <property type="molecule type" value="Genomic_DNA"/>
</dbReference>
<dbReference type="Proteomes" id="UP000662572">
    <property type="component" value="Unassembled WGS sequence"/>
</dbReference>
<feature type="signal peptide" evidence="1">
    <location>
        <begin position="1"/>
        <end position="22"/>
    </location>
</feature>
<evidence type="ECO:0000256" key="1">
    <source>
        <dbReference type="SAM" id="SignalP"/>
    </source>
</evidence>
<accession>A0A918UXM7</accession>
<dbReference type="RefSeq" id="WP_189487786.1">
    <property type="nucleotide sequence ID" value="NZ_BMZB01000004.1"/>
</dbReference>
<evidence type="ECO:0008006" key="4">
    <source>
        <dbReference type="Google" id="ProtNLM"/>
    </source>
</evidence>
<protein>
    <recommendedName>
        <fullName evidence="4">Porin</fullName>
    </recommendedName>
</protein>
<dbReference type="Pfam" id="PF09694">
    <property type="entry name" value="Gcw_chp"/>
    <property type="match status" value="1"/>
</dbReference>
<gene>
    <name evidence="2" type="ORF">GCM10011273_28890</name>
</gene>
<feature type="chain" id="PRO_5037172400" description="Porin" evidence="1">
    <location>
        <begin position="23"/>
        <end position="211"/>
    </location>
</feature>
<comment type="caution">
    <text evidence="2">The sequence shown here is derived from an EMBL/GenBank/DDBJ whole genome shotgun (WGS) entry which is preliminary data.</text>
</comment>
<dbReference type="NCBIfam" id="TIGR02001">
    <property type="entry name" value="gcw_chp"/>
    <property type="match status" value="1"/>
</dbReference>
<evidence type="ECO:0000313" key="3">
    <source>
        <dbReference type="Proteomes" id="UP000662572"/>
    </source>
</evidence>
<dbReference type="InterPro" id="IPR023614">
    <property type="entry name" value="Porin_dom_sf"/>
</dbReference>
<organism evidence="2 3">
    <name type="scientific">Asticcacaulis endophyticus</name>
    <dbReference type="NCBI Taxonomy" id="1395890"/>
    <lineage>
        <taxon>Bacteria</taxon>
        <taxon>Pseudomonadati</taxon>
        <taxon>Pseudomonadota</taxon>
        <taxon>Alphaproteobacteria</taxon>
        <taxon>Caulobacterales</taxon>
        <taxon>Caulobacteraceae</taxon>
        <taxon>Asticcacaulis</taxon>
    </lineage>
</organism>
<name>A0A918UXM7_9CAUL</name>